<accession>A0A6C2U8A6</accession>
<dbReference type="EMBL" id="CAAHFG010000003">
    <property type="protein sequence ID" value="VGO16109.1"/>
    <property type="molecule type" value="Genomic_DNA"/>
</dbReference>
<evidence type="ECO:0000313" key="1">
    <source>
        <dbReference type="EMBL" id="VGO16109.1"/>
    </source>
</evidence>
<proteinExistence type="predicted"/>
<reference evidence="1 2" key="1">
    <citation type="submission" date="2019-04" db="EMBL/GenBank/DDBJ databases">
        <authorList>
            <person name="Van Vliet M D."/>
        </authorList>
    </citation>
    <scope>NUCLEOTIDE SEQUENCE [LARGE SCALE GENOMIC DNA]</scope>
    <source>
        <strain evidence="1 2">F1</strain>
    </source>
</reference>
<evidence type="ECO:0000313" key="2">
    <source>
        <dbReference type="Proteomes" id="UP000366872"/>
    </source>
</evidence>
<keyword evidence="2" id="KW-1185">Reference proteome</keyword>
<dbReference type="AlphaFoldDB" id="A0A6C2U8A6"/>
<name>A0A6C2U8A6_PONDE</name>
<dbReference type="Proteomes" id="UP000366872">
    <property type="component" value="Unassembled WGS sequence"/>
</dbReference>
<organism evidence="1 2">
    <name type="scientific">Pontiella desulfatans</name>
    <dbReference type="NCBI Taxonomy" id="2750659"/>
    <lineage>
        <taxon>Bacteria</taxon>
        <taxon>Pseudomonadati</taxon>
        <taxon>Kiritimatiellota</taxon>
        <taxon>Kiritimatiellia</taxon>
        <taxon>Kiritimatiellales</taxon>
        <taxon>Pontiellaceae</taxon>
        <taxon>Pontiella</taxon>
    </lineage>
</organism>
<protein>
    <submittedName>
        <fullName evidence="1">Uncharacterized protein</fullName>
    </submittedName>
</protein>
<gene>
    <name evidence="1" type="ORF">PDESU_04699</name>
</gene>
<sequence>MAALLPAICSAGETHLDIAVPSRVASDYFGPVKSVEEEYAYDMSDRKYKEFREYDRAGNLKYRKKWNSKGEQTYFATNMFNEAGCLVRQRTEDVRHGSTNDYEIVLNAPTRQIAYQCKLSGEVEILTYNSEGYQLTSTIKNKGERTLPLSKFQRAPDNTKQLYTRYDERGRIKYTMAYAWTDNGLMSGTRIAYAQKDRKDSNDYEYLRIDDQGNWTQCLLKLKTVEDGETKDFEKFTTRKIEYHDE</sequence>